<reference evidence="2 3" key="1">
    <citation type="journal article" date="2014" name="BMC Genomics">
        <title>Architecture and functions of a multipartite genome of the methylotrophic bacterium Paracoccus aminophilus JCM 7686, containing primary and secondary chromids.</title>
        <authorList>
            <person name="Dziewit L."/>
            <person name="Czarnecki J."/>
            <person name="Wibberg D."/>
            <person name="Radlinska M."/>
            <person name="Mrozek P."/>
            <person name="Szymczak M."/>
            <person name="Schluter A."/>
            <person name="Puhler A."/>
            <person name="Bartosik D."/>
        </authorList>
    </citation>
    <scope>NUCLEOTIDE SEQUENCE [LARGE SCALE GENOMIC DNA]</scope>
    <source>
        <strain evidence="2">JCM 7686</strain>
    </source>
</reference>
<dbReference type="RefSeq" id="WP_020948912.1">
    <property type="nucleotide sequence ID" value="NC_022041.1"/>
</dbReference>
<feature type="transmembrane region" description="Helical" evidence="1">
    <location>
        <begin position="77"/>
        <end position="97"/>
    </location>
</feature>
<evidence type="ECO:0000313" key="2">
    <source>
        <dbReference type="EMBL" id="AGT07272.1"/>
    </source>
</evidence>
<name>S5XQE1_PARAH</name>
<dbReference type="EMBL" id="CP006650">
    <property type="protein sequence ID" value="AGT07272.1"/>
    <property type="molecule type" value="Genomic_DNA"/>
</dbReference>
<organism evidence="2 3">
    <name type="scientific">Paracoccus aminophilus JCM 7686</name>
    <dbReference type="NCBI Taxonomy" id="1367847"/>
    <lineage>
        <taxon>Bacteria</taxon>
        <taxon>Pseudomonadati</taxon>
        <taxon>Pseudomonadota</taxon>
        <taxon>Alphaproteobacteria</taxon>
        <taxon>Rhodobacterales</taxon>
        <taxon>Paracoccaceae</taxon>
        <taxon>Paracoccus</taxon>
    </lineage>
</organism>
<dbReference type="PATRIC" id="fig|1367847.3.peg.101"/>
<sequence>MRKLAPKGRFLPVIGGYLYETERNGPACLISTQERADLVRQILRRLPFAVVIPVVLGVGAGALAGQALPELGANFPALLLIALTLVAGLYAALRWVMQGPMRALANRPQLSPDEARALRLGYEDSLPERPR</sequence>
<keyword evidence="1" id="KW-0472">Membrane</keyword>
<keyword evidence="1" id="KW-0812">Transmembrane</keyword>
<feature type="transmembrane region" description="Helical" evidence="1">
    <location>
        <begin position="46"/>
        <end position="65"/>
    </location>
</feature>
<evidence type="ECO:0000256" key="1">
    <source>
        <dbReference type="SAM" id="Phobius"/>
    </source>
</evidence>
<keyword evidence="1" id="KW-1133">Transmembrane helix</keyword>
<protein>
    <submittedName>
        <fullName evidence="2">Uncharacterized protein</fullName>
    </submittedName>
</protein>
<accession>S5XQE1</accession>
<dbReference type="HOGENOM" id="CLU_1925538_0_0_5"/>
<dbReference type="KEGG" id="pami:JCM7686_0161"/>
<evidence type="ECO:0000313" key="3">
    <source>
        <dbReference type="Proteomes" id="UP000015480"/>
    </source>
</evidence>
<dbReference type="Proteomes" id="UP000015480">
    <property type="component" value="Chromosome"/>
</dbReference>
<gene>
    <name evidence="2" type="ORF">JCM7686_0161</name>
</gene>
<dbReference type="AlphaFoldDB" id="S5XQE1"/>
<keyword evidence="3" id="KW-1185">Reference proteome</keyword>
<proteinExistence type="predicted"/>